<dbReference type="Pfam" id="PF25944">
    <property type="entry name" value="Beta-barrel_RND"/>
    <property type="match status" value="1"/>
</dbReference>
<dbReference type="SUPFAM" id="SSF111369">
    <property type="entry name" value="HlyD-like secretion proteins"/>
    <property type="match status" value="1"/>
</dbReference>
<keyword evidence="9" id="KW-1185">Reference proteome</keyword>
<reference evidence="9" key="1">
    <citation type="submission" date="2017-05" db="EMBL/GenBank/DDBJ databases">
        <title>Complete and WGS of Bordetella genogroups.</title>
        <authorList>
            <person name="Spilker T."/>
            <person name="Lipuma J."/>
        </authorList>
    </citation>
    <scope>NUCLEOTIDE SEQUENCE [LARGE SCALE GENOMIC DNA]</scope>
    <source>
        <strain evidence="9">AU6712</strain>
    </source>
</reference>
<proteinExistence type="inferred from homology"/>
<evidence type="ECO:0000256" key="3">
    <source>
        <dbReference type="SAM" id="Coils"/>
    </source>
</evidence>
<dbReference type="GO" id="GO:0022857">
    <property type="term" value="F:transmembrane transporter activity"/>
    <property type="evidence" value="ECO:0007669"/>
    <property type="project" value="InterPro"/>
</dbReference>
<dbReference type="AlphaFoldDB" id="A0A261VCP3"/>
<dbReference type="EMBL" id="NEVU01000003">
    <property type="protein sequence ID" value="OZI71916.1"/>
    <property type="molecule type" value="Genomic_DNA"/>
</dbReference>
<dbReference type="InterPro" id="IPR058625">
    <property type="entry name" value="MdtA-like_BSH"/>
</dbReference>
<dbReference type="GO" id="GO:0030313">
    <property type="term" value="C:cell envelope"/>
    <property type="evidence" value="ECO:0007669"/>
    <property type="project" value="UniProtKB-SubCell"/>
</dbReference>
<dbReference type="Proteomes" id="UP000216429">
    <property type="component" value="Unassembled WGS sequence"/>
</dbReference>
<dbReference type="NCBIfam" id="TIGR01730">
    <property type="entry name" value="RND_mfp"/>
    <property type="match status" value="1"/>
</dbReference>
<dbReference type="InterPro" id="IPR058624">
    <property type="entry name" value="MdtA-like_HH"/>
</dbReference>
<comment type="caution">
    <text evidence="8">The sequence shown here is derived from an EMBL/GenBank/DDBJ whole genome shotgun (WGS) entry which is preliminary data.</text>
</comment>
<feature type="domain" description="Multidrug resistance protein MdtA-like alpha-helical hairpin" evidence="4">
    <location>
        <begin position="111"/>
        <end position="179"/>
    </location>
</feature>
<keyword evidence="3" id="KW-0175">Coiled coil</keyword>
<protein>
    <submittedName>
        <fullName evidence="8">Efflux transporter periplasmic adaptor subunit</fullName>
    </submittedName>
</protein>
<comment type="similarity">
    <text evidence="2">Belongs to the membrane fusion protein (MFP) (TC 8.A.1) family.</text>
</comment>
<dbReference type="GO" id="GO:0046677">
    <property type="term" value="P:response to antibiotic"/>
    <property type="evidence" value="ECO:0007669"/>
    <property type="project" value="TreeGrafter"/>
</dbReference>
<evidence type="ECO:0000259" key="5">
    <source>
        <dbReference type="Pfam" id="PF25917"/>
    </source>
</evidence>
<evidence type="ECO:0000256" key="2">
    <source>
        <dbReference type="ARBA" id="ARBA00009477"/>
    </source>
</evidence>
<dbReference type="Gene3D" id="2.40.50.100">
    <property type="match status" value="1"/>
</dbReference>
<feature type="domain" description="Multidrug resistance protein MdtA-like beta-barrel" evidence="6">
    <location>
        <begin position="232"/>
        <end position="298"/>
    </location>
</feature>
<evidence type="ECO:0000313" key="8">
    <source>
        <dbReference type="EMBL" id="OZI71916.1"/>
    </source>
</evidence>
<dbReference type="GO" id="GO:0005886">
    <property type="term" value="C:plasma membrane"/>
    <property type="evidence" value="ECO:0007669"/>
    <property type="project" value="TreeGrafter"/>
</dbReference>
<dbReference type="Pfam" id="PF25876">
    <property type="entry name" value="HH_MFP_RND"/>
    <property type="match status" value="1"/>
</dbReference>
<dbReference type="InterPro" id="IPR058627">
    <property type="entry name" value="MdtA-like_C"/>
</dbReference>
<dbReference type="InterPro" id="IPR006143">
    <property type="entry name" value="RND_pump_MFP"/>
</dbReference>
<organism evidence="8 9">
    <name type="scientific">Bordetella genomosp. 12</name>
    <dbReference type="NCBI Taxonomy" id="463035"/>
    <lineage>
        <taxon>Bacteria</taxon>
        <taxon>Pseudomonadati</taxon>
        <taxon>Pseudomonadota</taxon>
        <taxon>Betaproteobacteria</taxon>
        <taxon>Burkholderiales</taxon>
        <taxon>Alcaligenaceae</taxon>
        <taxon>Bordetella</taxon>
    </lineage>
</organism>
<dbReference type="PANTHER" id="PTHR30158:SF10">
    <property type="entry name" value="CATION EFFLUX PUMP"/>
    <property type="match status" value="1"/>
</dbReference>
<evidence type="ECO:0000259" key="4">
    <source>
        <dbReference type="Pfam" id="PF25876"/>
    </source>
</evidence>
<dbReference type="RefSeq" id="WP_094815904.1">
    <property type="nucleotide sequence ID" value="NZ_NEVU01000003.1"/>
</dbReference>
<dbReference type="Gene3D" id="1.10.287.470">
    <property type="entry name" value="Helix hairpin bin"/>
    <property type="match status" value="1"/>
</dbReference>
<dbReference type="PANTHER" id="PTHR30158">
    <property type="entry name" value="ACRA/E-RELATED COMPONENT OF DRUG EFFLUX TRANSPORTER"/>
    <property type="match status" value="1"/>
</dbReference>
<evidence type="ECO:0000313" key="9">
    <source>
        <dbReference type="Proteomes" id="UP000216429"/>
    </source>
</evidence>
<evidence type="ECO:0000256" key="1">
    <source>
        <dbReference type="ARBA" id="ARBA00004196"/>
    </source>
</evidence>
<dbReference type="Gene3D" id="2.40.420.20">
    <property type="match status" value="1"/>
</dbReference>
<name>A0A261VCP3_9BORD</name>
<dbReference type="Pfam" id="PF25967">
    <property type="entry name" value="RND-MFP_C"/>
    <property type="match status" value="1"/>
</dbReference>
<dbReference type="OrthoDB" id="9783047at2"/>
<dbReference type="Pfam" id="PF25917">
    <property type="entry name" value="BSH_RND"/>
    <property type="match status" value="1"/>
</dbReference>
<dbReference type="InterPro" id="IPR058626">
    <property type="entry name" value="MdtA-like_b-barrel"/>
</dbReference>
<feature type="coiled-coil region" evidence="3">
    <location>
        <begin position="145"/>
        <end position="175"/>
    </location>
</feature>
<feature type="domain" description="Multidrug resistance protein MdtA-like C-terminal permuted SH3" evidence="7">
    <location>
        <begin position="306"/>
        <end position="366"/>
    </location>
</feature>
<dbReference type="FunFam" id="2.40.420.20:FF:000001">
    <property type="entry name" value="Efflux RND transporter periplasmic adaptor subunit"/>
    <property type="match status" value="1"/>
</dbReference>
<evidence type="ECO:0000259" key="7">
    <source>
        <dbReference type="Pfam" id="PF25967"/>
    </source>
</evidence>
<gene>
    <name evidence="8" type="ORF">CAL22_19230</name>
</gene>
<accession>A0A261VCP3</accession>
<dbReference type="Gene3D" id="2.40.30.170">
    <property type="match status" value="1"/>
</dbReference>
<feature type="domain" description="Multidrug resistance protein MdtA-like barrel-sandwich hybrid" evidence="5">
    <location>
        <begin position="70"/>
        <end position="209"/>
    </location>
</feature>
<comment type="subcellular location">
    <subcellularLocation>
        <location evidence="1">Cell envelope</location>
    </subcellularLocation>
</comment>
<evidence type="ECO:0000259" key="6">
    <source>
        <dbReference type="Pfam" id="PF25944"/>
    </source>
</evidence>
<sequence>MTPSRHRIAVLSLAAALIAAGAGYAWLPATSGQAHAQGQPAAAAVDVAPALARTIVDWQRYSGRLEAIDRVEIRPLVAGTLTAVHFRDGARVNKGDLLFTIDPRPYAAEVDRASAQLAAAQARAAYTASDLARGQRLLGENAIAKRDFEEKQNAAREAAANLQGARAALESARLNLGYTRITAPVDGRVSRAEVTVGNVVNAGAQSVPLTTLVSVSRMYAAFDVDEQTYLKYVHPALATGAPVAVQLGLANEDGYSREGEVQYVDNRLDTTSGTIRVRAVFDNPNGNLVPGLYARVRLGGGAPRTAVLIDEKAIGTDQNKRYVLVLDDQNHAVYREVALGANVGPLRVVEQGLAEGERIVVNGLQRVRPGAVVAPQNVSMDTAPQAVKTASAALR</sequence>